<dbReference type="OrthoDB" id="411803at2759"/>
<feature type="transmembrane region" description="Helical" evidence="1">
    <location>
        <begin position="173"/>
        <end position="192"/>
    </location>
</feature>
<evidence type="ECO:0000313" key="3">
    <source>
        <dbReference type="EMBL" id="CAL1167748.1"/>
    </source>
</evidence>
<keyword evidence="1" id="KW-0812">Transmembrane</keyword>
<dbReference type="AlphaFoldDB" id="A0A9P1DT67"/>
<reference evidence="3" key="2">
    <citation type="submission" date="2024-04" db="EMBL/GenBank/DDBJ databases">
        <authorList>
            <person name="Chen Y."/>
            <person name="Shah S."/>
            <person name="Dougan E. K."/>
            <person name="Thang M."/>
            <person name="Chan C."/>
        </authorList>
    </citation>
    <scope>NUCLEOTIDE SEQUENCE [LARGE SCALE GENOMIC DNA]</scope>
</reference>
<organism evidence="2">
    <name type="scientific">Cladocopium goreaui</name>
    <dbReference type="NCBI Taxonomy" id="2562237"/>
    <lineage>
        <taxon>Eukaryota</taxon>
        <taxon>Sar</taxon>
        <taxon>Alveolata</taxon>
        <taxon>Dinophyceae</taxon>
        <taxon>Suessiales</taxon>
        <taxon>Symbiodiniaceae</taxon>
        <taxon>Cladocopium</taxon>
    </lineage>
</organism>
<accession>A0A9P1DT67</accession>
<dbReference type="Proteomes" id="UP001152797">
    <property type="component" value="Unassembled WGS sequence"/>
</dbReference>
<evidence type="ECO:0000313" key="2">
    <source>
        <dbReference type="EMBL" id="CAI4014373.1"/>
    </source>
</evidence>
<dbReference type="EMBL" id="CAMXCT030006334">
    <property type="protein sequence ID" value="CAL4801685.1"/>
    <property type="molecule type" value="Genomic_DNA"/>
</dbReference>
<gene>
    <name evidence="2" type="ORF">C1SCF055_LOCUS39283</name>
</gene>
<keyword evidence="1" id="KW-0472">Membrane</keyword>
<keyword evidence="1" id="KW-1133">Transmembrane helix</keyword>
<name>A0A9P1DT67_9DINO</name>
<dbReference type="EMBL" id="CAMXCT020006334">
    <property type="protein sequence ID" value="CAL1167748.1"/>
    <property type="molecule type" value="Genomic_DNA"/>
</dbReference>
<proteinExistence type="predicted"/>
<protein>
    <submittedName>
        <fullName evidence="2">Uncharacterized protein</fullName>
    </submittedName>
</protein>
<comment type="caution">
    <text evidence="2">The sequence shown here is derived from an EMBL/GenBank/DDBJ whole genome shotgun (WGS) entry which is preliminary data.</text>
</comment>
<keyword evidence="4" id="KW-1185">Reference proteome</keyword>
<feature type="transmembrane region" description="Helical" evidence="1">
    <location>
        <begin position="109"/>
        <end position="127"/>
    </location>
</feature>
<sequence>MSRSNSREAIGEMHMRGRMKGSDFHVTSAERQWEKVTVDEATRMRLNGESAQCMAHMKAMKKAGGVSLREADGADTSKDQDWPLDESCFAKCADMYCLITTGLWLVPKVLIFVIPMLLLELPALVLLRSYVATLKPGTDKVRRSGRFWMSFVLASLLFFPAGILAIVSLMVDYLFYWLFGITFCIFTSRYCAVWRSMKALNPYRNGPWIISHLPDIYVALTGQTARQGIFEIAWSLSNMLLFIPWFKYYVTVNPWLQNLDHRFVSQITTSMSDIAPAEHCASILQEIISRAKHHPGRARKVDLWSFVPHYPSPPPGRRYALGLQQGVRYTSPLIQFLLIVHTTHANSCDGNSTEQHVASNSCQLPIYRVILWYNNPYHFLTAWVEASISTGGPSQPEKVDGVEHPMWGVSSASPLAAGRASLTGLGVIDSFFDYWLPVLVHEVRYSHHRMAGKSHQEALQIANDMYQEVHSKDGISRPIADKVGLDQYHGDSAYDDYGLPKQVTV</sequence>
<evidence type="ECO:0000313" key="4">
    <source>
        <dbReference type="Proteomes" id="UP001152797"/>
    </source>
</evidence>
<dbReference type="EMBL" id="CAMXCT010006334">
    <property type="protein sequence ID" value="CAI4014373.1"/>
    <property type="molecule type" value="Genomic_DNA"/>
</dbReference>
<feature type="transmembrane region" description="Helical" evidence="1">
    <location>
        <begin position="147"/>
        <end position="167"/>
    </location>
</feature>
<reference evidence="2" key="1">
    <citation type="submission" date="2022-10" db="EMBL/GenBank/DDBJ databases">
        <authorList>
            <person name="Chen Y."/>
            <person name="Dougan E. K."/>
            <person name="Chan C."/>
            <person name="Rhodes N."/>
            <person name="Thang M."/>
        </authorList>
    </citation>
    <scope>NUCLEOTIDE SEQUENCE</scope>
</reference>
<evidence type="ECO:0000256" key="1">
    <source>
        <dbReference type="SAM" id="Phobius"/>
    </source>
</evidence>